<dbReference type="AlphaFoldDB" id="A0A8J7VR25"/>
<evidence type="ECO:0000256" key="1">
    <source>
        <dbReference type="SAM" id="SignalP"/>
    </source>
</evidence>
<sequence>MHTKPLIVLASLALGSLIAAGVGHSEAETVAAVPAPVQIEHVRTLPTVTVTVDASEIAWIRAAQRDGIQIMPTVTVTPSQAQLAALAMEGAIATAQQFASR</sequence>
<feature type="chain" id="PRO_5042774128" evidence="1">
    <location>
        <begin position="28"/>
        <end position="101"/>
    </location>
</feature>
<accession>A0A8J7VR25</accession>
<gene>
    <name evidence="3" type="ORF">KB893_009920</name>
    <name evidence="2" type="ORF">KB893_02975</name>
</gene>
<keyword evidence="1" id="KW-0732">Signal</keyword>
<dbReference type="RefSeq" id="WP_211925455.1">
    <property type="nucleotide sequence ID" value="NZ_JAGQFT020000005.1"/>
</dbReference>
<evidence type="ECO:0000313" key="2">
    <source>
        <dbReference type="EMBL" id="MBR0561490.1"/>
    </source>
</evidence>
<dbReference type="EMBL" id="JAGQFT020000005">
    <property type="protein sequence ID" value="MBS7457450.1"/>
    <property type="molecule type" value="Genomic_DNA"/>
</dbReference>
<name>A0A8J7VR25_9GAMM</name>
<protein>
    <submittedName>
        <fullName evidence="2">Uncharacterized protein</fullName>
    </submittedName>
</protein>
<dbReference type="EMBL" id="JAGQFT010000011">
    <property type="protein sequence ID" value="MBR0561490.1"/>
    <property type="molecule type" value="Genomic_DNA"/>
</dbReference>
<evidence type="ECO:0000313" key="3">
    <source>
        <dbReference type="EMBL" id="MBS7457450.1"/>
    </source>
</evidence>
<proteinExistence type="predicted"/>
<comment type="caution">
    <text evidence="2">The sequence shown here is derived from an EMBL/GenBank/DDBJ whole genome shotgun (WGS) entry which is preliminary data.</text>
</comment>
<organism evidence="2">
    <name type="scientific">Coralloluteibacterium stylophorae</name>
    <dbReference type="NCBI Taxonomy" id="1776034"/>
    <lineage>
        <taxon>Bacteria</taxon>
        <taxon>Pseudomonadati</taxon>
        <taxon>Pseudomonadota</taxon>
        <taxon>Gammaproteobacteria</taxon>
        <taxon>Lysobacterales</taxon>
        <taxon>Lysobacteraceae</taxon>
        <taxon>Coralloluteibacterium</taxon>
    </lineage>
</organism>
<reference evidence="3 4" key="1">
    <citation type="journal article" date="2021" name="Microbiol. Resour. Announc.">
        <title>Draft Genome Sequence of Coralloluteibacterium stylophorae LMG 29479T.</title>
        <authorList>
            <person name="Karlyshev A.V."/>
            <person name="Kudryashova E.B."/>
            <person name="Ariskina E.V."/>
            <person name="Conroy A.P."/>
            <person name="Abidueva E.Y."/>
        </authorList>
    </citation>
    <scope>NUCLEOTIDE SEQUENCE [LARGE SCALE GENOMIC DNA]</scope>
    <source>
        <strain evidence="3 4">LMG 29479</strain>
    </source>
</reference>
<keyword evidence="4" id="KW-1185">Reference proteome</keyword>
<feature type="signal peptide" evidence="1">
    <location>
        <begin position="1"/>
        <end position="27"/>
    </location>
</feature>
<reference evidence="2" key="2">
    <citation type="submission" date="2021-04" db="EMBL/GenBank/DDBJ databases">
        <authorList>
            <person name="Karlyshev A.V."/>
        </authorList>
    </citation>
    <scope>NUCLEOTIDE SEQUENCE</scope>
    <source>
        <strain evidence="2">LMG 29479</strain>
    </source>
</reference>
<evidence type="ECO:0000313" key="4">
    <source>
        <dbReference type="Proteomes" id="UP000675747"/>
    </source>
</evidence>
<dbReference type="Proteomes" id="UP000675747">
    <property type="component" value="Unassembled WGS sequence"/>
</dbReference>